<feature type="domain" description="Snurportin-1 m3G cap-binding" evidence="10">
    <location>
        <begin position="114"/>
        <end position="218"/>
    </location>
</feature>
<dbReference type="CDD" id="cd09232">
    <property type="entry name" value="Snurportin-1_C"/>
    <property type="match status" value="1"/>
</dbReference>
<keyword evidence="7" id="KW-0963">Cytoplasm</keyword>
<organism evidence="11 12">
    <name type="scientific">Melipona quadrifasciata</name>
    <dbReference type="NCBI Taxonomy" id="166423"/>
    <lineage>
        <taxon>Eukaryota</taxon>
        <taxon>Metazoa</taxon>
        <taxon>Ecdysozoa</taxon>
        <taxon>Arthropoda</taxon>
        <taxon>Hexapoda</taxon>
        <taxon>Insecta</taxon>
        <taxon>Pterygota</taxon>
        <taxon>Neoptera</taxon>
        <taxon>Endopterygota</taxon>
        <taxon>Hymenoptera</taxon>
        <taxon>Apocrita</taxon>
        <taxon>Aculeata</taxon>
        <taxon>Apoidea</taxon>
        <taxon>Anthophila</taxon>
        <taxon>Apidae</taxon>
        <taxon>Melipona</taxon>
    </lineage>
</organism>
<protein>
    <recommendedName>
        <fullName evidence="5">Snurportin-1</fullName>
    </recommendedName>
</protein>
<keyword evidence="12" id="KW-1185">Reference proteome</keyword>
<evidence type="ECO:0000256" key="9">
    <source>
        <dbReference type="ARBA" id="ARBA00023242"/>
    </source>
</evidence>
<gene>
    <name evidence="11" type="ORF">WN51_02152</name>
</gene>
<evidence type="ECO:0000256" key="7">
    <source>
        <dbReference type="ARBA" id="ARBA00022490"/>
    </source>
</evidence>
<feature type="domain" description="Snurportin-1 m3G cap-binding" evidence="10">
    <location>
        <begin position="239"/>
        <end position="320"/>
    </location>
</feature>
<dbReference type="GO" id="GO:0061015">
    <property type="term" value="P:snRNA import into nucleus"/>
    <property type="evidence" value="ECO:0007669"/>
    <property type="project" value="InterPro"/>
</dbReference>
<keyword evidence="8" id="KW-0694">RNA-binding</keyword>
<dbReference type="OrthoDB" id="10003593at2759"/>
<evidence type="ECO:0000259" key="10">
    <source>
        <dbReference type="Pfam" id="PF21974"/>
    </source>
</evidence>
<comment type="subcellular location">
    <subcellularLocation>
        <location evidence="3">Cytoplasm</location>
    </subcellularLocation>
    <subcellularLocation>
        <location evidence="2">Nucleus</location>
    </subcellularLocation>
</comment>
<comment type="function">
    <text evidence="1">Functions as an U snRNP-specific nuclear import adapter. Involved in the trimethylguanosine (m3G)-cap-dependent nuclear import of U snRNPs. Binds specifically to the terminal m3G-cap U snRNAs.</text>
</comment>
<dbReference type="GO" id="GO:0005737">
    <property type="term" value="C:cytoplasm"/>
    <property type="evidence" value="ECO:0007669"/>
    <property type="project" value="UniProtKB-SubCell"/>
</dbReference>
<evidence type="ECO:0000256" key="5">
    <source>
        <dbReference type="ARBA" id="ARBA00016034"/>
    </source>
</evidence>
<dbReference type="AlphaFoldDB" id="A0A0N0U451"/>
<dbReference type="PANTHER" id="PTHR13403">
    <property type="entry name" value="SNURPORTIN1 RNUT1 PROTEIN RNA, U TRANSPORTER 1"/>
    <property type="match status" value="1"/>
</dbReference>
<evidence type="ECO:0000256" key="1">
    <source>
        <dbReference type="ARBA" id="ARBA00003975"/>
    </source>
</evidence>
<keyword evidence="6" id="KW-0813">Transport</keyword>
<evidence type="ECO:0000256" key="3">
    <source>
        <dbReference type="ARBA" id="ARBA00004496"/>
    </source>
</evidence>
<evidence type="ECO:0000256" key="6">
    <source>
        <dbReference type="ARBA" id="ARBA00022448"/>
    </source>
</evidence>
<comment type="similarity">
    <text evidence="4">Belongs to the snurportin family.</text>
</comment>
<evidence type="ECO:0000313" key="11">
    <source>
        <dbReference type="EMBL" id="KOX70728.1"/>
    </source>
</evidence>
<keyword evidence="9" id="KW-0539">Nucleus</keyword>
<name>A0A0N0U451_9HYME</name>
<dbReference type="InterPro" id="IPR017336">
    <property type="entry name" value="Snurportin-1"/>
</dbReference>
<evidence type="ECO:0000313" key="12">
    <source>
        <dbReference type="Proteomes" id="UP000053105"/>
    </source>
</evidence>
<dbReference type="EMBL" id="KQ435851">
    <property type="protein sequence ID" value="KOX70728.1"/>
    <property type="molecule type" value="Genomic_DNA"/>
</dbReference>
<dbReference type="GO" id="GO:0003723">
    <property type="term" value="F:RNA binding"/>
    <property type="evidence" value="ECO:0007669"/>
    <property type="project" value="UniProtKB-KW"/>
</dbReference>
<dbReference type="PANTHER" id="PTHR13403:SF6">
    <property type="entry name" value="SNURPORTIN-1"/>
    <property type="match status" value="1"/>
</dbReference>
<evidence type="ECO:0000256" key="8">
    <source>
        <dbReference type="ARBA" id="ARBA00022884"/>
    </source>
</evidence>
<dbReference type="SUPFAM" id="SSF56091">
    <property type="entry name" value="DNA ligase/mRNA capping enzyme, catalytic domain"/>
    <property type="match status" value="1"/>
</dbReference>
<reference evidence="11 12" key="1">
    <citation type="submission" date="2015-07" db="EMBL/GenBank/DDBJ databases">
        <title>The genome of Melipona quadrifasciata.</title>
        <authorList>
            <person name="Pan H."/>
            <person name="Kapheim K."/>
        </authorList>
    </citation>
    <scope>NUCLEOTIDE SEQUENCE [LARGE SCALE GENOMIC DNA]</scope>
    <source>
        <strain evidence="11">0111107301</strain>
        <tissue evidence="11">Whole body</tissue>
    </source>
</reference>
<dbReference type="STRING" id="166423.A0A0N0U451"/>
<evidence type="ECO:0000256" key="4">
    <source>
        <dbReference type="ARBA" id="ARBA00007540"/>
    </source>
</evidence>
<proteinExistence type="inferred from homology"/>
<dbReference type="Pfam" id="PF21974">
    <property type="entry name" value="SPN1_m3Gcap_bd"/>
    <property type="match status" value="2"/>
</dbReference>
<accession>A0A0N0U451</accession>
<dbReference type="InterPro" id="IPR047857">
    <property type="entry name" value="Snurportin1_C"/>
</dbReference>
<dbReference type="GO" id="GO:0005634">
    <property type="term" value="C:nucleus"/>
    <property type="evidence" value="ECO:0007669"/>
    <property type="project" value="UniProtKB-SubCell"/>
</dbReference>
<evidence type="ECO:0000256" key="2">
    <source>
        <dbReference type="ARBA" id="ARBA00004123"/>
    </source>
</evidence>
<dbReference type="Gene3D" id="3.30.470.30">
    <property type="entry name" value="DNA ligase/mRNA capping enzyme"/>
    <property type="match status" value="2"/>
</dbReference>
<sequence length="372" mass="43784">MVNIDIVMATELKDNLIDTHEKENSNSRAIFYKKPIKRDNYNLDVDNIDTFQEIRRRRLLQFQKKCRDIAFNVGRGILEKAFNSEDECEEELETQETNKKKYHSFKRNKYYANQLMMSEWMMEVPQDLLEKWIIVPCPQGKRTLLVACKGITKAYNKRGNNLSKFYSALPGGNSLEHRSNCTILDCLWIKQQKIYYILDVLAWCNQSLINCDVRIFILKCGNINSVLYMYIIISLNYFFQTEFRFFWLRTKLQEIEELSTRDTYRNNYPILPLPNISCDTDISLALANLSNLYPLDGLLFYHKDGQYTKGRTPLVTWLKPFMLPEVLGVSVPSPLDEQPDGYVDFVHYILNSRTKKRKEESENQMDIADENS</sequence>
<dbReference type="Proteomes" id="UP000053105">
    <property type="component" value="Unassembled WGS sequence"/>
</dbReference>